<evidence type="ECO:0000313" key="3">
    <source>
        <dbReference type="EMBL" id="UQX13528.1"/>
    </source>
</evidence>
<evidence type="ECO:0000256" key="2">
    <source>
        <dbReference type="SAM" id="SignalP"/>
    </source>
</evidence>
<feature type="signal peptide" evidence="2">
    <location>
        <begin position="1"/>
        <end position="25"/>
    </location>
</feature>
<reference evidence="3" key="1">
    <citation type="submission" date="2022-05" db="EMBL/GenBank/DDBJ databases">
        <title>A methanotrophic Mycobacterium dominates a cave microbial ecosystem.</title>
        <authorList>
            <person name="Van Spanning R.J.M."/>
            <person name="Guan Q."/>
            <person name="Melkonian C."/>
            <person name="Gallant J."/>
            <person name="Polerecky L."/>
            <person name="Flot J.-F."/>
            <person name="Brandt B.W."/>
            <person name="Braster M."/>
            <person name="Iturbe Espinoza P."/>
            <person name="Aerts J."/>
            <person name="Meima-Franke M."/>
            <person name="Piersma S.R."/>
            <person name="Bunduc C."/>
            <person name="Ummels R."/>
            <person name="Pain A."/>
            <person name="Fleming E.J."/>
            <person name="van der Wel N."/>
            <person name="Gherman V.D."/>
            <person name="Sarbu S.M."/>
            <person name="Bodelier P.L.E."/>
            <person name="Bitter W."/>
        </authorList>
    </citation>
    <scope>NUCLEOTIDE SEQUENCE</scope>
    <source>
        <strain evidence="3">Sulfur Cave</strain>
        <plasmid evidence="3">unnamed</plasmid>
    </source>
</reference>
<organism evidence="3 4">
    <name type="scientific">Candidatus Mycobacterium methanotrophicum</name>
    <dbReference type="NCBI Taxonomy" id="2943498"/>
    <lineage>
        <taxon>Bacteria</taxon>
        <taxon>Bacillati</taxon>
        <taxon>Actinomycetota</taxon>
        <taxon>Actinomycetes</taxon>
        <taxon>Mycobacteriales</taxon>
        <taxon>Mycobacteriaceae</taxon>
        <taxon>Mycobacterium</taxon>
    </lineage>
</organism>
<evidence type="ECO:0000313" key="4">
    <source>
        <dbReference type="Proteomes" id="UP001056610"/>
    </source>
</evidence>
<gene>
    <name evidence="3" type="ORF">M5I08_25380</name>
</gene>
<dbReference type="RefSeq" id="WP_249763510.1">
    <property type="nucleotide sequence ID" value="NZ_CAJUXY010000032.1"/>
</dbReference>
<protein>
    <submittedName>
        <fullName evidence="3">S1 family peptidase</fullName>
    </submittedName>
</protein>
<name>A0ABY4QRF2_9MYCO</name>
<proteinExistence type="predicted"/>
<dbReference type="Proteomes" id="UP001056610">
    <property type="component" value="Plasmid unnamed"/>
</dbReference>
<accession>A0ABY4QRF2</accession>
<sequence length="251" mass="25966">MNRTLAATAAATALLTLAASPPADAITDSAVMAYPGMTIVQGNAKCTLAFIDAIHQIGYSAGHCNEASTVTDANGNTIGTVMSSRNNRANHATTGPDDTVVDYETISLNADVDATTEMGPTFAHPLITQPGVVPTPGMVVCHHGAATPSSCGEIDEVHRGWFTMKAGTMTSDHGDSGGPVFTYTDATGSTPVIVGILRGRNGSRAAAVSWPATMRQAINDAADRNFLRRKPSKSGDSRSRLLGPRSGPLLS</sequence>
<dbReference type="SUPFAM" id="SSF50494">
    <property type="entry name" value="Trypsin-like serine proteases"/>
    <property type="match status" value="1"/>
</dbReference>
<dbReference type="InterPro" id="IPR009003">
    <property type="entry name" value="Peptidase_S1_PA"/>
</dbReference>
<geneLocation type="plasmid" evidence="3 4">
    <name>unnamed</name>
</geneLocation>
<evidence type="ECO:0000256" key="1">
    <source>
        <dbReference type="SAM" id="MobiDB-lite"/>
    </source>
</evidence>
<keyword evidence="2" id="KW-0732">Signal</keyword>
<dbReference type="Gene3D" id="2.40.10.10">
    <property type="entry name" value="Trypsin-like serine proteases"/>
    <property type="match status" value="2"/>
</dbReference>
<feature type="region of interest" description="Disordered" evidence="1">
    <location>
        <begin position="223"/>
        <end position="251"/>
    </location>
</feature>
<keyword evidence="3" id="KW-0614">Plasmid</keyword>
<feature type="chain" id="PRO_5045935988" evidence="2">
    <location>
        <begin position="26"/>
        <end position="251"/>
    </location>
</feature>
<dbReference type="InterPro" id="IPR043504">
    <property type="entry name" value="Peptidase_S1_PA_chymotrypsin"/>
</dbReference>
<dbReference type="EMBL" id="CP097321">
    <property type="protein sequence ID" value="UQX13528.1"/>
    <property type="molecule type" value="Genomic_DNA"/>
</dbReference>
<keyword evidence="4" id="KW-1185">Reference proteome</keyword>